<evidence type="ECO:0008006" key="3">
    <source>
        <dbReference type="Google" id="ProtNLM"/>
    </source>
</evidence>
<protein>
    <recommendedName>
        <fullName evidence="3">DUF4258 domain-containing protein</fullName>
    </recommendedName>
</protein>
<dbReference type="Proteomes" id="UP000306007">
    <property type="component" value="Chromosome"/>
</dbReference>
<dbReference type="KEGG" id="tic:FH039_10050"/>
<gene>
    <name evidence="1" type="ORF">FH039_10050</name>
</gene>
<dbReference type="EMBL" id="CP040846">
    <property type="protein sequence ID" value="QDA31876.1"/>
    <property type="molecule type" value="Genomic_DNA"/>
</dbReference>
<dbReference type="GeneID" id="40475528"/>
<sequence>MDFRKFIRLLDSSSLAEIIFTDHVKWRLDERGIGSRTVEDILRKRQKDLRGVEQQGDSRFKLTYLHPEKEGMDLIIVVDVKERRSRMKLTVVTVFPQPSSRRIRVVDNERDGR</sequence>
<accession>A0A4Y5SLW7</accession>
<dbReference type="RefSeq" id="WP_139681206.1">
    <property type="nucleotide sequence ID" value="NZ_CP040846.1"/>
</dbReference>
<reference evidence="1 2" key="1">
    <citation type="submission" date="2019-06" db="EMBL/GenBank/DDBJ databases">
        <title>Thermococcus indicus sp. nov., a Fe(III)-reducing hyperthermophilic archaeon isolated from the Onnuri vent field of the Central Indian Ocean ridge.</title>
        <authorList>
            <person name="Lim J.K."/>
            <person name="Kim Y.J."/>
            <person name="Kwon K.K."/>
        </authorList>
    </citation>
    <scope>NUCLEOTIDE SEQUENCE [LARGE SCALE GENOMIC DNA]</scope>
    <source>
        <strain evidence="1 2">IOH1</strain>
    </source>
</reference>
<organism evidence="1 2">
    <name type="scientific">Thermococcus indicus</name>
    <dbReference type="NCBI Taxonomy" id="2586643"/>
    <lineage>
        <taxon>Archaea</taxon>
        <taxon>Methanobacteriati</taxon>
        <taxon>Methanobacteriota</taxon>
        <taxon>Thermococci</taxon>
        <taxon>Thermococcales</taxon>
        <taxon>Thermococcaceae</taxon>
        <taxon>Thermococcus</taxon>
    </lineage>
</organism>
<keyword evidence="2" id="KW-1185">Reference proteome</keyword>
<evidence type="ECO:0000313" key="2">
    <source>
        <dbReference type="Proteomes" id="UP000306007"/>
    </source>
</evidence>
<proteinExistence type="predicted"/>
<name>A0A4Y5SLW7_9EURY</name>
<dbReference type="AlphaFoldDB" id="A0A4Y5SLW7"/>
<evidence type="ECO:0000313" key="1">
    <source>
        <dbReference type="EMBL" id="QDA31876.1"/>
    </source>
</evidence>
<dbReference type="OrthoDB" id="99154at2157"/>